<feature type="domain" description="Flagellar M-ring C-terminal" evidence="14">
    <location>
        <begin position="261"/>
        <end position="357"/>
    </location>
</feature>
<feature type="transmembrane region" description="Helical" evidence="12">
    <location>
        <begin position="409"/>
        <end position="428"/>
    </location>
</feature>
<dbReference type="NCBIfam" id="TIGR00206">
    <property type="entry name" value="fliF"/>
    <property type="match status" value="1"/>
</dbReference>
<dbReference type="InterPro" id="IPR000067">
    <property type="entry name" value="FlgMring_FliF"/>
</dbReference>
<evidence type="ECO:0000256" key="12">
    <source>
        <dbReference type="SAM" id="Phobius"/>
    </source>
</evidence>
<reference evidence="15 16" key="1">
    <citation type="submission" date="2024-06" db="EMBL/GenBank/DDBJ databases">
        <authorList>
            <person name="Steensen K."/>
            <person name="Seneca J."/>
            <person name="Bartlau N."/>
            <person name="Yu A.X."/>
            <person name="Polz M.F."/>
        </authorList>
    </citation>
    <scope>NUCLEOTIDE SEQUENCE [LARGE SCALE GENOMIC DNA]</scope>
    <source>
        <strain evidence="15 16">1F260</strain>
    </source>
</reference>
<comment type="function">
    <text evidence="1">The M ring may be actively involved in energy transduction.</text>
</comment>
<evidence type="ECO:0000256" key="10">
    <source>
        <dbReference type="ARBA" id="ARBA00023143"/>
    </source>
</evidence>
<evidence type="ECO:0000256" key="11">
    <source>
        <dbReference type="ARBA" id="ARBA00025936"/>
    </source>
</evidence>
<keyword evidence="15" id="KW-0969">Cilium</keyword>
<evidence type="ECO:0000256" key="6">
    <source>
        <dbReference type="ARBA" id="ARBA00022475"/>
    </source>
</evidence>
<dbReference type="Gene3D" id="3.30.300.30">
    <property type="match status" value="1"/>
</dbReference>
<keyword evidence="8 12" id="KW-1133">Transmembrane helix</keyword>
<protein>
    <recommendedName>
        <fullName evidence="5">Flagellar M-ring protein</fullName>
    </recommendedName>
</protein>
<keyword evidence="16" id="KW-1185">Reference proteome</keyword>
<feature type="domain" description="Flagellar M-ring N-terminal" evidence="13">
    <location>
        <begin position="32"/>
        <end position="204"/>
    </location>
</feature>
<evidence type="ECO:0000313" key="15">
    <source>
        <dbReference type="EMBL" id="MEZ8082564.1"/>
    </source>
</evidence>
<comment type="subunit">
    <text evidence="11">The basal body constitutes a major portion of the flagellar organelle and consists of four rings (L,P,S, and M) mounted on a central rod. The M ring is integral to the inner membrane of the cell and may be connected to the flagellar rod via the S ring. The S (supramembrane ring) lies just distal to the M ring. The L and P rings lie in the outer membrane and the periplasmic space, respectively.</text>
</comment>
<keyword evidence="6" id="KW-1003">Cell membrane</keyword>
<feature type="transmembrane region" description="Helical" evidence="12">
    <location>
        <begin position="9"/>
        <end position="29"/>
    </location>
</feature>
<dbReference type="InterPro" id="IPR045851">
    <property type="entry name" value="AMP-bd_C_sf"/>
</dbReference>
<evidence type="ECO:0000256" key="9">
    <source>
        <dbReference type="ARBA" id="ARBA00023136"/>
    </source>
</evidence>
<sequence length="461" mass="50933">MEFNKKGKILLAIGTVVILLASVLFYFMIFNKDYERVFSDLPPEQLSKVATSLEEAGLKFEYPEAGSGLLIEKSRLAQARIQLSKDRVFQSEISGLEIFGEAQHAMSDFYQRINYQRALQGELERSILTISGVEAARVHLAIPREKSFSRKETDVKAAVTLTVANDDTINARDIVHTVKQLVASSVIDLKAANVSVLDSTGQILGAGGEMGVGINEALTLKQEIEHSIEKKVRQLLSPYYDVFDIGISSWATVNNDQISETSEGLDASESPVVLKRTTETTQGTKKSAESTVMNEEFSYKSVTRAVDYQKGTLERMTVSVMVPSSDHFTHEVLHELLSNALGIDDTRGDKLSVVFVPKRPEAESIEVLSVTPNEVPYSPNSLNPVDAAVGQGTLNSEMSGTSLLKSVEVISAISVSVFMLVVFQFFLYRRRTALSVVEEKQIMKDVHVWLEGKTIEQDVKL</sequence>
<dbReference type="Proteomes" id="UP001569154">
    <property type="component" value="Unassembled WGS sequence"/>
</dbReference>
<evidence type="ECO:0000256" key="3">
    <source>
        <dbReference type="ARBA" id="ARBA00004651"/>
    </source>
</evidence>
<dbReference type="InterPro" id="IPR043427">
    <property type="entry name" value="YscJ/FliF"/>
</dbReference>
<keyword evidence="7 12" id="KW-0812">Transmembrane</keyword>
<keyword evidence="15" id="KW-0966">Cell projection</keyword>
<dbReference type="InterPro" id="IPR006182">
    <property type="entry name" value="FliF_N_dom"/>
</dbReference>
<proteinExistence type="inferred from homology"/>
<dbReference type="PANTHER" id="PTHR30046">
    <property type="entry name" value="FLAGELLAR M-RING PROTEIN"/>
    <property type="match status" value="1"/>
</dbReference>
<dbReference type="Pfam" id="PF01514">
    <property type="entry name" value="YscJ_FliF"/>
    <property type="match status" value="1"/>
</dbReference>
<dbReference type="RefSeq" id="WP_017013022.1">
    <property type="nucleotide sequence ID" value="NZ_AJYG02000064.1"/>
</dbReference>
<organism evidence="15 16">
    <name type="scientific">Enterovibrio norvegicus</name>
    <dbReference type="NCBI Taxonomy" id="188144"/>
    <lineage>
        <taxon>Bacteria</taxon>
        <taxon>Pseudomonadati</taxon>
        <taxon>Pseudomonadota</taxon>
        <taxon>Gammaproteobacteria</taxon>
        <taxon>Vibrionales</taxon>
        <taxon>Vibrionaceae</taxon>
        <taxon>Enterovibrio</taxon>
    </lineage>
</organism>
<keyword evidence="15" id="KW-0282">Flagellum</keyword>
<gene>
    <name evidence="15" type="primary">fliF</name>
    <name evidence="15" type="ORF">ACED35_15700</name>
</gene>
<comment type="subcellular location">
    <subcellularLocation>
        <location evidence="2">Bacterial flagellum basal body</location>
    </subcellularLocation>
    <subcellularLocation>
        <location evidence="3">Cell membrane</location>
        <topology evidence="3">Multi-pass membrane protein</topology>
    </subcellularLocation>
</comment>
<dbReference type="InterPro" id="IPR013556">
    <property type="entry name" value="Flag_M-ring_C"/>
</dbReference>
<comment type="similarity">
    <text evidence="4">Belongs to the FliF family.</text>
</comment>
<evidence type="ECO:0000256" key="2">
    <source>
        <dbReference type="ARBA" id="ARBA00004117"/>
    </source>
</evidence>
<keyword evidence="9 12" id="KW-0472">Membrane</keyword>
<dbReference type="PRINTS" id="PR01009">
    <property type="entry name" value="FLGMRINGFLIF"/>
</dbReference>
<keyword evidence="10" id="KW-0975">Bacterial flagellum</keyword>
<dbReference type="Pfam" id="PF08345">
    <property type="entry name" value="YscJ_FliF_C"/>
    <property type="match status" value="1"/>
</dbReference>
<evidence type="ECO:0000313" key="16">
    <source>
        <dbReference type="Proteomes" id="UP001569154"/>
    </source>
</evidence>
<evidence type="ECO:0000256" key="7">
    <source>
        <dbReference type="ARBA" id="ARBA00022692"/>
    </source>
</evidence>
<evidence type="ECO:0000256" key="5">
    <source>
        <dbReference type="ARBA" id="ARBA00017949"/>
    </source>
</evidence>
<evidence type="ECO:0000256" key="4">
    <source>
        <dbReference type="ARBA" id="ARBA00007971"/>
    </source>
</evidence>
<evidence type="ECO:0000256" key="8">
    <source>
        <dbReference type="ARBA" id="ARBA00022989"/>
    </source>
</evidence>
<evidence type="ECO:0000256" key="1">
    <source>
        <dbReference type="ARBA" id="ARBA00003820"/>
    </source>
</evidence>
<evidence type="ECO:0000259" key="13">
    <source>
        <dbReference type="Pfam" id="PF01514"/>
    </source>
</evidence>
<dbReference type="EMBL" id="JBGONM010000038">
    <property type="protein sequence ID" value="MEZ8082564.1"/>
    <property type="molecule type" value="Genomic_DNA"/>
</dbReference>
<accession>A0ABV4L4C8</accession>
<comment type="caution">
    <text evidence="15">The sequence shown here is derived from an EMBL/GenBank/DDBJ whole genome shotgun (WGS) entry which is preliminary data.</text>
</comment>
<dbReference type="PANTHER" id="PTHR30046:SF0">
    <property type="entry name" value="FLAGELLAR M-RING PROTEIN"/>
    <property type="match status" value="1"/>
</dbReference>
<evidence type="ECO:0000259" key="14">
    <source>
        <dbReference type="Pfam" id="PF08345"/>
    </source>
</evidence>
<name>A0ABV4L4C8_9GAMM</name>